<organism evidence="2 3">
    <name type="scientific">Merluccius polli</name>
    <name type="common">Benguela hake</name>
    <name type="synonym">Merluccius cadenati</name>
    <dbReference type="NCBI Taxonomy" id="89951"/>
    <lineage>
        <taxon>Eukaryota</taxon>
        <taxon>Metazoa</taxon>
        <taxon>Chordata</taxon>
        <taxon>Craniata</taxon>
        <taxon>Vertebrata</taxon>
        <taxon>Euteleostomi</taxon>
        <taxon>Actinopterygii</taxon>
        <taxon>Neopterygii</taxon>
        <taxon>Teleostei</taxon>
        <taxon>Neoteleostei</taxon>
        <taxon>Acanthomorphata</taxon>
        <taxon>Zeiogadaria</taxon>
        <taxon>Gadariae</taxon>
        <taxon>Gadiformes</taxon>
        <taxon>Gadoidei</taxon>
        <taxon>Merlucciidae</taxon>
        <taxon>Merluccius</taxon>
    </lineage>
</organism>
<sequence>MERLLARSHVCSVVVVSRFLWIRPWACGICQSPQRIRSRLASLSIIMWLLLLAGLGLVLVWSAMEGELQEMREVIAQLRADNERLQQEQAAAVPGPGTVPSNLAVPPSAPSTATAPLVERQHFEPWGRERLQSCHWLQLKAANGLAIPYVGYLELDMELCGQQMERPFGGPCNCGSRCALCPFSSFTRSMP</sequence>
<dbReference type="Proteomes" id="UP001174136">
    <property type="component" value="Unassembled WGS sequence"/>
</dbReference>
<keyword evidence="1" id="KW-0812">Transmembrane</keyword>
<evidence type="ECO:0000256" key="1">
    <source>
        <dbReference type="SAM" id="Phobius"/>
    </source>
</evidence>
<feature type="transmembrane region" description="Helical" evidence="1">
    <location>
        <begin position="40"/>
        <end position="64"/>
    </location>
</feature>
<evidence type="ECO:0000313" key="2">
    <source>
        <dbReference type="EMBL" id="KAK0141480.1"/>
    </source>
</evidence>
<name>A0AA47MJX0_MERPO</name>
<keyword evidence="1" id="KW-0472">Membrane</keyword>
<reference evidence="2" key="1">
    <citation type="journal article" date="2023" name="Front. Mar. Sci.">
        <title>A new Merluccius polli reference genome to investigate the effects of global change in West African waters.</title>
        <authorList>
            <person name="Mateo J.L."/>
            <person name="Blanco-Fernandez C."/>
            <person name="Garcia-Vazquez E."/>
            <person name="Machado-Schiaffino G."/>
        </authorList>
    </citation>
    <scope>NUCLEOTIDE SEQUENCE</scope>
    <source>
        <strain evidence="2">C29</strain>
        <tissue evidence="2">Fin</tissue>
    </source>
</reference>
<gene>
    <name evidence="2" type="ORF">N1851_021419</name>
</gene>
<comment type="caution">
    <text evidence="2">The sequence shown here is derived from an EMBL/GenBank/DDBJ whole genome shotgun (WGS) entry which is preliminary data.</text>
</comment>
<proteinExistence type="predicted"/>
<keyword evidence="3" id="KW-1185">Reference proteome</keyword>
<dbReference type="EMBL" id="JAOPHQ010003823">
    <property type="protein sequence ID" value="KAK0141480.1"/>
    <property type="molecule type" value="Genomic_DNA"/>
</dbReference>
<keyword evidence="1" id="KW-1133">Transmembrane helix</keyword>
<accession>A0AA47MJX0</accession>
<protein>
    <submittedName>
        <fullName evidence="2">Uncharacterized protein</fullName>
    </submittedName>
</protein>
<evidence type="ECO:0000313" key="3">
    <source>
        <dbReference type="Proteomes" id="UP001174136"/>
    </source>
</evidence>
<dbReference type="AlphaFoldDB" id="A0AA47MJX0"/>